<evidence type="ECO:0000313" key="1">
    <source>
        <dbReference type="EMBL" id="KKL99074.1"/>
    </source>
</evidence>
<proteinExistence type="predicted"/>
<dbReference type="EMBL" id="LAZR01017760">
    <property type="protein sequence ID" value="KKL99074.1"/>
    <property type="molecule type" value="Genomic_DNA"/>
</dbReference>
<sequence>MRQKFWMWLAWQAPHNLVKWCSYRMAAHATQGIYGHCIVPEVTMMDALKRWDEDPQEAERKLDTLNLMKLP</sequence>
<organism evidence="1">
    <name type="scientific">marine sediment metagenome</name>
    <dbReference type="NCBI Taxonomy" id="412755"/>
    <lineage>
        <taxon>unclassified sequences</taxon>
        <taxon>metagenomes</taxon>
        <taxon>ecological metagenomes</taxon>
    </lineage>
</organism>
<gene>
    <name evidence="1" type="ORF">LCGC14_1818080</name>
</gene>
<accession>A0A0F9GJS8</accession>
<protein>
    <submittedName>
        <fullName evidence="1">Uncharacterized protein</fullName>
    </submittedName>
</protein>
<reference evidence="1" key="1">
    <citation type="journal article" date="2015" name="Nature">
        <title>Complex archaea that bridge the gap between prokaryotes and eukaryotes.</title>
        <authorList>
            <person name="Spang A."/>
            <person name="Saw J.H."/>
            <person name="Jorgensen S.L."/>
            <person name="Zaremba-Niedzwiedzka K."/>
            <person name="Martijn J."/>
            <person name="Lind A.E."/>
            <person name="van Eijk R."/>
            <person name="Schleper C."/>
            <person name="Guy L."/>
            <person name="Ettema T.J."/>
        </authorList>
    </citation>
    <scope>NUCLEOTIDE SEQUENCE</scope>
</reference>
<name>A0A0F9GJS8_9ZZZZ</name>
<dbReference type="AlphaFoldDB" id="A0A0F9GJS8"/>
<comment type="caution">
    <text evidence="1">The sequence shown here is derived from an EMBL/GenBank/DDBJ whole genome shotgun (WGS) entry which is preliminary data.</text>
</comment>